<reference evidence="1 2" key="1">
    <citation type="submission" date="2019-11" db="EMBL/GenBank/DDBJ databases">
        <title>The Phosphoenolpyruvate Phosphotransferase System Regulates Serratia proteamaculans 336X Biofilm Formation and Wheat Roots colonization.</title>
        <authorList>
            <person name="Liu F."/>
        </authorList>
    </citation>
    <scope>NUCLEOTIDE SEQUENCE [LARGE SCALE GENOMIC DNA]</scope>
    <source>
        <strain evidence="1 2">336X</strain>
    </source>
</reference>
<evidence type="ECO:0000313" key="1">
    <source>
        <dbReference type="EMBL" id="QGH61388.1"/>
    </source>
</evidence>
<dbReference type="AlphaFoldDB" id="A0A5Q2VAL5"/>
<dbReference type="InterPro" id="IPR047666">
    <property type="entry name" value="ANR_neg_reg"/>
</dbReference>
<evidence type="ECO:0000313" key="2">
    <source>
        <dbReference type="Proteomes" id="UP000381260"/>
    </source>
</evidence>
<sequence length="105" mass="12008">MLGRVLFRMNNQANFFLMNPTRPITPNDPLAAWENRSLYVSFAERAVECEQHGAWTEAALLWHVASGHARQRDNIHWAQGRAEYCRHQSGDVALAHAIDSTHTIR</sequence>
<gene>
    <name evidence="1" type="ORF">GHV41_11330</name>
</gene>
<protein>
    <submittedName>
        <fullName evidence="1">ANR family transcriptional regulator</fullName>
    </submittedName>
</protein>
<dbReference type="Proteomes" id="UP000381260">
    <property type="component" value="Chromosome"/>
</dbReference>
<dbReference type="NCBIfam" id="NF033650">
    <property type="entry name" value="ANR_neg_reg"/>
    <property type="match status" value="1"/>
</dbReference>
<dbReference type="EMBL" id="CP045913">
    <property type="protein sequence ID" value="QGH61388.1"/>
    <property type="molecule type" value="Genomic_DNA"/>
</dbReference>
<accession>A0A5Q2VAL5</accession>
<proteinExistence type="predicted"/>
<name>A0A5Q2VAL5_SERPR</name>
<organism evidence="1 2">
    <name type="scientific">Serratia proteamaculans</name>
    <dbReference type="NCBI Taxonomy" id="28151"/>
    <lineage>
        <taxon>Bacteria</taxon>
        <taxon>Pseudomonadati</taxon>
        <taxon>Pseudomonadota</taxon>
        <taxon>Gammaproteobacteria</taxon>
        <taxon>Enterobacterales</taxon>
        <taxon>Yersiniaceae</taxon>
        <taxon>Serratia</taxon>
    </lineage>
</organism>